<gene>
    <name evidence="2" type="ORF">EAF64_07370</name>
</gene>
<evidence type="ECO:0000313" key="3">
    <source>
        <dbReference type="Proteomes" id="UP000289691"/>
    </source>
</evidence>
<accession>A0A498L360</accession>
<protein>
    <recommendedName>
        <fullName evidence="1">Profilin fold domain-containing protein</fullName>
    </recommendedName>
</protein>
<dbReference type="AlphaFoldDB" id="A0A498L360"/>
<dbReference type="EMBL" id="RDFA01000002">
    <property type="protein sequence ID" value="RXK50626.1"/>
    <property type="molecule type" value="Genomic_DNA"/>
</dbReference>
<reference evidence="2 3" key="1">
    <citation type="submission" date="2019-01" db="EMBL/GenBank/DDBJ databases">
        <title>Halorientalis sp. F13-25 a new haloarchaeum isolated from hypersaline water.</title>
        <authorList>
            <person name="Ana D.-V."/>
            <person name="Cristina S.-P."/>
            <person name="Antonio V."/>
        </authorList>
    </citation>
    <scope>NUCLEOTIDE SEQUENCE [LARGE SCALE GENOMIC DNA]</scope>
    <source>
        <strain evidence="2 3">F13-25</strain>
    </source>
</reference>
<name>A0A498L360_9EURY</name>
<comment type="caution">
    <text evidence="2">The sequence shown here is derived from an EMBL/GenBank/DDBJ whole genome shotgun (WGS) entry which is preliminary data.</text>
</comment>
<dbReference type="Pfam" id="PF26420">
    <property type="entry name" value="Halo_prof"/>
    <property type="match status" value="2"/>
</dbReference>
<proteinExistence type="predicted"/>
<organism evidence="2 3">
    <name type="scientific">Halorientalis pallida</name>
    <dbReference type="NCBI Taxonomy" id="2479928"/>
    <lineage>
        <taxon>Archaea</taxon>
        <taxon>Methanobacteriati</taxon>
        <taxon>Methanobacteriota</taxon>
        <taxon>Stenosarchaea group</taxon>
        <taxon>Halobacteria</taxon>
        <taxon>Halobacteriales</taxon>
        <taxon>Haloarculaceae</taxon>
        <taxon>Halorientalis</taxon>
    </lineage>
</organism>
<evidence type="ECO:0000313" key="2">
    <source>
        <dbReference type="EMBL" id="RXK50626.1"/>
    </source>
</evidence>
<keyword evidence="3" id="KW-1185">Reference proteome</keyword>
<feature type="domain" description="Profilin fold" evidence="1">
    <location>
        <begin position="9"/>
        <end position="103"/>
    </location>
</feature>
<sequence length="234" mass="25569">MDMTDAEAVADRRDEVVVAVRDHAGQIAYALARLQGGDYGQRTFDTDGGAWTVKYEAGDLEYLRFDPKSGSEVYVVSTKQPPEPEPLATALDDYDAFVAAFDEHVASLEGVLDDSPTEFPDPAPVDGVVGERDRIVGAIRDTCDAIAHALRRYEGGDYGTFATRVDGTRWELKWDEDGTSYLRVGGEGGIYLLSQYAPPAAPDLREYAPQFSGFVDAYNEHVDDLESDLATVSL</sequence>
<evidence type="ECO:0000259" key="1">
    <source>
        <dbReference type="Pfam" id="PF26420"/>
    </source>
</evidence>
<dbReference type="InterPro" id="IPR058872">
    <property type="entry name" value="Halo_prof"/>
</dbReference>
<dbReference type="Proteomes" id="UP000289691">
    <property type="component" value="Unassembled WGS sequence"/>
</dbReference>
<feature type="domain" description="Profilin fold" evidence="1">
    <location>
        <begin position="128"/>
        <end position="220"/>
    </location>
</feature>